<evidence type="ECO:0000313" key="1">
    <source>
        <dbReference type="EMBL" id="GHG74332.1"/>
    </source>
</evidence>
<proteinExistence type="predicted"/>
<gene>
    <name evidence="1" type="ORF">GCM10018980_71150</name>
</gene>
<organism evidence="1 2">
    <name type="scientific">Streptomyces capoamus</name>
    <dbReference type="NCBI Taxonomy" id="68183"/>
    <lineage>
        <taxon>Bacteria</taxon>
        <taxon>Bacillati</taxon>
        <taxon>Actinomycetota</taxon>
        <taxon>Actinomycetes</taxon>
        <taxon>Kitasatosporales</taxon>
        <taxon>Streptomycetaceae</taxon>
        <taxon>Streptomyces</taxon>
    </lineage>
</organism>
<dbReference type="Proteomes" id="UP000619355">
    <property type="component" value="Unassembled WGS sequence"/>
</dbReference>
<comment type="caution">
    <text evidence="1">The sequence shown here is derived from an EMBL/GenBank/DDBJ whole genome shotgun (WGS) entry which is preliminary data.</text>
</comment>
<keyword evidence="2" id="KW-1185">Reference proteome</keyword>
<evidence type="ECO:0000313" key="2">
    <source>
        <dbReference type="Proteomes" id="UP000619355"/>
    </source>
</evidence>
<reference evidence="2" key="1">
    <citation type="journal article" date="2019" name="Int. J. Syst. Evol. Microbiol.">
        <title>The Global Catalogue of Microorganisms (GCM) 10K type strain sequencing project: providing services to taxonomists for standard genome sequencing and annotation.</title>
        <authorList>
            <consortium name="The Broad Institute Genomics Platform"/>
            <consortium name="The Broad Institute Genome Sequencing Center for Infectious Disease"/>
            <person name="Wu L."/>
            <person name="Ma J."/>
        </authorList>
    </citation>
    <scope>NUCLEOTIDE SEQUENCE [LARGE SCALE GENOMIC DNA]</scope>
    <source>
        <strain evidence="2">JCM 4253</strain>
    </source>
</reference>
<accession>A0A919F2Z6</accession>
<sequence length="88" mass="9358">MVACSILFEAVVSAVAEQQRTHPIATPTEVELGGYPLPVWTEGEAGSCTRCQAKCKRYGSGANPLCRACFAEVAAKWGHGVKQKGYNA</sequence>
<name>A0A919F2Z6_9ACTN</name>
<protein>
    <submittedName>
        <fullName evidence="1">Uncharacterized protein</fullName>
    </submittedName>
</protein>
<dbReference type="AlphaFoldDB" id="A0A919F2Z6"/>
<dbReference type="EMBL" id="BNBF01000035">
    <property type="protein sequence ID" value="GHG74332.1"/>
    <property type="molecule type" value="Genomic_DNA"/>
</dbReference>